<comment type="catalytic activity">
    <reaction evidence="1">
        <text>O-phospho-L-threonyl-[protein] + H2O = L-threonyl-[protein] + phosphate</text>
        <dbReference type="Rhea" id="RHEA:47004"/>
        <dbReference type="Rhea" id="RHEA-COMP:11060"/>
        <dbReference type="Rhea" id="RHEA-COMP:11605"/>
        <dbReference type="ChEBI" id="CHEBI:15377"/>
        <dbReference type="ChEBI" id="CHEBI:30013"/>
        <dbReference type="ChEBI" id="CHEBI:43474"/>
        <dbReference type="ChEBI" id="CHEBI:61977"/>
        <dbReference type="EC" id="3.1.3.16"/>
    </reaction>
</comment>
<feature type="compositionally biased region" description="Basic and acidic residues" evidence="2">
    <location>
        <begin position="388"/>
        <end position="397"/>
    </location>
</feature>
<gene>
    <name evidence="4" type="ORF">CAUJ_LOCUS14676</name>
</gene>
<dbReference type="EMBL" id="CAJGYM010000138">
    <property type="protein sequence ID" value="CAD6198770.1"/>
    <property type="molecule type" value="Genomic_DNA"/>
</dbReference>
<evidence type="ECO:0000256" key="2">
    <source>
        <dbReference type="SAM" id="MobiDB-lite"/>
    </source>
</evidence>
<dbReference type="PANTHER" id="PTHR11668:SF491">
    <property type="entry name" value="SERINE_THREONINE-PROTEIN PHOSPHATASE"/>
    <property type="match status" value="1"/>
</dbReference>
<sequence>MGNFCHFIVFLSTDSRRFREKKTKMSKTESSKKKKKETFEKTDDKKKHGSGEKMKTEDENVAIADIDPNKFTKDIKKEKRESFKVTEFIAKHFRDGSKSQEYDVDEIHLLLDLVDQEMRAGPSLVEVRAPINVCGDVHGQYSDLMRIFKTCGKPMTQKYLFLGDYVDRGRHSLEVFLLRGNHEIVSINKSYGFEGELKMRYKSRAFELHEHFNNVFAYMPLAGLIHGRILCMHGGLSPQLNSFDDIRKIERPLKHVKRCPLAQDLLWADPEPGVQGYKRNAIRAVSHIFGEDAVHEMCKRLNIDLIIRAHQVVEYGYAFFAKKSLLTVFSASRYHEELHNYAAVVKVNADLELTFAQLKPLEFEWYRDEKKKNGETGDDEQVTSNEATTDRKEKEAK</sequence>
<organism evidence="4 5">
    <name type="scientific">Caenorhabditis auriculariae</name>
    <dbReference type="NCBI Taxonomy" id="2777116"/>
    <lineage>
        <taxon>Eukaryota</taxon>
        <taxon>Metazoa</taxon>
        <taxon>Ecdysozoa</taxon>
        <taxon>Nematoda</taxon>
        <taxon>Chromadorea</taxon>
        <taxon>Rhabditida</taxon>
        <taxon>Rhabditina</taxon>
        <taxon>Rhabditomorpha</taxon>
        <taxon>Rhabditoidea</taxon>
        <taxon>Rhabditidae</taxon>
        <taxon>Peloderinae</taxon>
        <taxon>Caenorhabditis</taxon>
    </lineage>
</organism>
<evidence type="ECO:0000256" key="1">
    <source>
        <dbReference type="RuleBase" id="RU004273"/>
    </source>
</evidence>
<dbReference type="Proteomes" id="UP000835052">
    <property type="component" value="Unassembled WGS sequence"/>
</dbReference>
<keyword evidence="1" id="KW-0378">Hydrolase</keyword>
<evidence type="ECO:0000259" key="3">
    <source>
        <dbReference type="PROSITE" id="PS00125"/>
    </source>
</evidence>
<dbReference type="GO" id="GO:0005634">
    <property type="term" value="C:nucleus"/>
    <property type="evidence" value="ECO:0007669"/>
    <property type="project" value="TreeGrafter"/>
</dbReference>
<feature type="region of interest" description="Disordered" evidence="2">
    <location>
        <begin position="19"/>
        <end position="59"/>
    </location>
</feature>
<protein>
    <recommendedName>
        <fullName evidence="1">Serine/threonine-protein phosphatase</fullName>
        <ecNumber evidence="1">3.1.3.16</ecNumber>
    </recommendedName>
</protein>
<dbReference type="AlphaFoldDB" id="A0A8S1HTU1"/>
<dbReference type="GO" id="GO:0005737">
    <property type="term" value="C:cytoplasm"/>
    <property type="evidence" value="ECO:0007669"/>
    <property type="project" value="TreeGrafter"/>
</dbReference>
<accession>A0A8S1HTU1</accession>
<comment type="similarity">
    <text evidence="1">Belongs to the PPP phosphatase family.</text>
</comment>
<comment type="caution">
    <text evidence="4">The sequence shown here is derived from an EMBL/GenBank/DDBJ whole genome shotgun (WGS) entry which is preliminary data.</text>
</comment>
<name>A0A8S1HTU1_9PELO</name>
<dbReference type="OrthoDB" id="5836211at2759"/>
<dbReference type="InterPro" id="IPR006186">
    <property type="entry name" value="Ser/Thr-sp_prot-phosphatase"/>
</dbReference>
<reference evidence="4" key="1">
    <citation type="submission" date="2020-10" db="EMBL/GenBank/DDBJ databases">
        <authorList>
            <person name="Kikuchi T."/>
        </authorList>
    </citation>
    <scope>NUCLEOTIDE SEQUENCE</scope>
    <source>
        <strain evidence="4">NKZ352</strain>
    </source>
</reference>
<dbReference type="Pfam" id="PF00149">
    <property type="entry name" value="Metallophos"/>
    <property type="match status" value="1"/>
</dbReference>
<dbReference type="EC" id="3.1.3.16" evidence="1"/>
<dbReference type="Gene3D" id="3.60.21.10">
    <property type="match status" value="1"/>
</dbReference>
<dbReference type="InterPro" id="IPR004843">
    <property type="entry name" value="Calcineurin-like_PHP"/>
</dbReference>
<dbReference type="PANTHER" id="PTHR11668">
    <property type="entry name" value="SERINE/THREONINE PROTEIN PHOSPHATASE"/>
    <property type="match status" value="1"/>
</dbReference>
<dbReference type="InterPro" id="IPR050341">
    <property type="entry name" value="PP1_catalytic_subunit"/>
</dbReference>
<dbReference type="InterPro" id="IPR029052">
    <property type="entry name" value="Metallo-depent_PP-like"/>
</dbReference>
<proteinExistence type="inferred from homology"/>
<keyword evidence="5" id="KW-1185">Reference proteome</keyword>
<evidence type="ECO:0000313" key="5">
    <source>
        <dbReference type="Proteomes" id="UP000835052"/>
    </source>
</evidence>
<feature type="region of interest" description="Disordered" evidence="2">
    <location>
        <begin position="372"/>
        <end position="397"/>
    </location>
</feature>
<dbReference type="PROSITE" id="PS00125">
    <property type="entry name" value="SER_THR_PHOSPHATASE"/>
    <property type="match status" value="1"/>
</dbReference>
<feature type="compositionally biased region" description="Basic and acidic residues" evidence="2">
    <location>
        <begin position="26"/>
        <end position="58"/>
    </location>
</feature>
<dbReference type="SMART" id="SM00156">
    <property type="entry name" value="PP2Ac"/>
    <property type="match status" value="1"/>
</dbReference>
<evidence type="ECO:0000313" key="4">
    <source>
        <dbReference type="EMBL" id="CAD6198770.1"/>
    </source>
</evidence>
<feature type="domain" description="Serine/threonine specific protein phosphatases" evidence="3">
    <location>
        <begin position="178"/>
        <end position="183"/>
    </location>
</feature>
<dbReference type="GO" id="GO:0004722">
    <property type="term" value="F:protein serine/threonine phosphatase activity"/>
    <property type="evidence" value="ECO:0007669"/>
    <property type="project" value="UniProtKB-EC"/>
</dbReference>
<dbReference type="PRINTS" id="PR00114">
    <property type="entry name" value="STPHPHTASE"/>
</dbReference>
<dbReference type="SUPFAM" id="SSF56300">
    <property type="entry name" value="Metallo-dependent phosphatases"/>
    <property type="match status" value="1"/>
</dbReference>